<keyword evidence="4" id="KW-1185">Reference proteome</keyword>
<name>A0A6A3YED5_9STRA</name>
<proteinExistence type="predicted"/>
<feature type="transmembrane region" description="Helical" evidence="1">
    <location>
        <begin position="293"/>
        <end position="315"/>
    </location>
</feature>
<reference evidence="4 5" key="1">
    <citation type="submission" date="2018-08" db="EMBL/GenBank/DDBJ databases">
        <title>Genomic investigation of the strawberry pathogen Phytophthora fragariae indicates pathogenicity is determined by transcriptional variation in three key races.</title>
        <authorList>
            <person name="Adams T.M."/>
            <person name="Armitage A.D."/>
            <person name="Sobczyk M.K."/>
            <person name="Bates H.J."/>
            <person name="Dunwell J.M."/>
            <person name="Nellist C.F."/>
            <person name="Harrison R.J."/>
        </authorList>
    </citation>
    <scope>NUCLEOTIDE SEQUENCE [LARGE SCALE GENOMIC DNA]</scope>
    <source>
        <strain evidence="3 5">BC-1</strain>
        <strain evidence="2 4">NOV-27</strain>
    </source>
</reference>
<sequence length="347" mass="38809">MRSGLLWALQSANITVNTQINRHAWVGWVFVYLTELVFFTAYRLSSLSDLVESSPSPDQDSTANRVYGALLGIVQDFVVVSFLVVVLSGFDATINRLSCCNDTAPNGCLDCFTRGIPFLSRMKLVLKRLLRFSVIYVACLLTVALFSLDVVTVRTYHRRYEFGWDSSGEELVVSRSEENRIATHVLAVVLVAQAAIAAVTMVWFDLTRWTPLSFAEKWKGRHNQGLPTVLTTSRPSVNYMVMDPDEFFDSDDNESRGAFFDSHNRPIHGRQPPQPRAILSDDTLDFPTPKWKFTAFGLGLALAIFIAVPLLVLLITSYCRAIVTGIALNSNLNEPIRVITTLSFVRS</sequence>
<keyword evidence="1" id="KW-0472">Membrane</keyword>
<dbReference type="AlphaFoldDB" id="A0A6A3YED5"/>
<feature type="transmembrane region" description="Helical" evidence="1">
    <location>
        <begin position="25"/>
        <end position="45"/>
    </location>
</feature>
<dbReference type="Proteomes" id="UP000440367">
    <property type="component" value="Unassembled WGS sequence"/>
</dbReference>
<comment type="caution">
    <text evidence="2">The sequence shown here is derived from an EMBL/GenBank/DDBJ whole genome shotgun (WGS) entry which is preliminary data.</text>
</comment>
<evidence type="ECO:0000313" key="3">
    <source>
        <dbReference type="EMBL" id="KAE9240305.1"/>
    </source>
</evidence>
<feature type="transmembrane region" description="Helical" evidence="1">
    <location>
        <begin position="66"/>
        <end position="87"/>
    </location>
</feature>
<evidence type="ECO:0000256" key="1">
    <source>
        <dbReference type="SAM" id="Phobius"/>
    </source>
</evidence>
<keyword evidence="1" id="KW-0812">Transmembrane</keyword>
<dbReference type="OrthoDB" id="117682at2759"/>
<dbReference type="EMBL" id="QXGD01000417">
    <property type="protein sequence ID" value="KAE9240305.1"/>
    <property type="molecule type" value="Genomic_DNA"/>
</dbReference>
<evidence type="ECO:0000313" key="4">
    <source>
        <dbReference type="Proteomes" id="UP000433483"/>
    </source>
</evidence>
<protein>
    <submittedName>
        <fullName evidence="2">Uncharacterized protein</fullName>
    </submittedName>
</protein>
<evidence type="ECO:0000313" key="2">
    <source>
        <dbReference type="EMBL" id="KAE9217217.1"/>
    </source>
</evidence>
<evidence type="ECO:0000313" key="5">
    <source>
        <dbReference type="Proteomes" id="UP000440367"/>
    </source>
</evidence>
<dbReference type="EMBL" id="QXGB01000379">
    <property type="protein sequence ID" value="KAE9217217.1"/>
    <property type="molecule type" value="Genomic_DNA"/>
</dbReference>
<keyword evidence="1" id="KW-1133">Transmembrane helix</keyword>
<gene>
    <name evidence="3" type="ORF">PF002_g9823</name>
    <name evidence="2" type="ORF">PF005_g8747</name>
</gene>
<accession>A0A6A3YED5</accession>
<feature type="transmembrane region" description="Helical" evidence="1">
    <location>
        <begin position="185"/>
        <end position="204"/>
    </location>
</feature>
<dbReference type="Proteomes" id="UP000433483">
    <property type="component" value="Unassembled WGS sequence"/>
</dbReference>
<feature type="transmembrane region" description="Helical" evidence="1">
    <location>
        <begin position="129"/>
        <end position="151"/>
    </location>
</feature>
<organism evidence="2 4">
    <name type="scientific">Phytophthora fragariae</name>
    <dbReference type="NCBI Taxonomy" id="53985"/>
    <lineage>
        <taxon>Eukaryota</taxon>
        <taxon>Sar</taxon>
        <taxon>Stramenopiles</taxon>
        <taxon>Oomycota</taxon>
        <taxon>Peronosporomycetes</taxon>
        <taxon>Peronosporales</taxon>
        <taxon>Peronosporaceae</taxon>
        <taxon>Phytophthora</taxon>
    </lineage>
</organism>